<feature type="domain" description="Transposase IS66 central" evidence="1">
    <location>
        <begin position="2"/>
        <end position="235"/>
    </location>
</feature>
<feature type="non-terminal residue" evidence="3">
    <location>
        <position position="1"/>
    </location>
</feature>
<evidence type="ECO:0000313" key="3">
    <source>
        <dbReference type="EMBL" id="MDK2127004.1"/>
    </source>
</evidence>
<gene>
    <name evidence="3" type="ORF">PZA18_23475</name>
</gene>
<dbReference type="RefSeq" id="WP_284103326.1">
    <property type="nucleotide sequence ID" value="NZ_JARRAF010000087.1"/>
</dbReference>
<sequence>VALQPLADRLAVRLKQQTVLHADETPVQQLDPGAGKTKRAYLWAYRSNDLSGGPPIVVFDYQTSRSGNHARAFLQGWQGSLMVDGYGGYKALFGQGVTELGCWAHARRKFFDLHAASNKPHEMAAVALQRIGELYAIEAQAREQSPAERQALRQAEALPRLQALQAWLIQQRQQTTKTSGYGRALDYSIHRWEALSRYAQTGDLPIDNNAAESAIRPIALGRKNWLFTGSERAGRRAAAIQSLLATAKLNGLEPLAWLTATLERLPTWPNSRIDELLPLNSTTAS</sequence>
<evidence type="ECO:0000259" key="2">
    <source>
        <dbReference type="Pfam" id="PF13817"/>
    </source>
</evidence>
<dbReference type="Proteomes" id="UP001172778">
    <property type="component" value="Unassembled WGS sequence"/>
</dbReference>
<evidence type="ECO:0000259" key="1">
    <source>
        <dbReference type="Pfam" id="PF03050"/>
    </source>
</evidence>
<accession>A0ABT7E428</accession>
<dbReference type="EMBL" id="JARRAF010000087">
    <property type="protein sequence ID" value="MDK2127004.1"/>
    <property type="molecule type" value="Genomic_DNA"/>
</dbReference>
<dbReference type="PANTHER" id="PTHR33678">
    <property type="entry name" value="BLL1576 PROTEIN"/>
    <property type="match status" value="1"/>
</dbReference>
<comment type="caution">
    <text evidence="3">The sequence shown here is derived from an EMBL/GenBank/DDBJ whole genome shotgun (WGS) entry which is preliminary data.</text>
</comment>
<keyword evidence="4" id="KW-1185">Reference proteome</keyword>
<dbReference type="PANTHER" id="PTHR33678:SF1">
    <property type="entry name" value="BLL1576 PROTEIN"/>
    <property type="match status" value="1"/>
</dbReference>
<dbReference type="Pfam" id="PF13817">
    <property type="entry name" value="DDE_Tnp_IS66_C"/>
    <property type="match status" value="1"/>
</dbReference>
<evidence type="ECO:0000313" key="4">
    <source>
        <dbReference type="Proteomes" id="UP001172778"/>
    </source>
</evidence>
<dbReference type="InterPro" id="IPR052344">
    <property type="entry name" value="Transposase-related"/>
</dbReference>
<dbReference type="NCBIfam" id="NF033517">
    <property type="entry name" value="transpos_IS66"/>
    <property type="match status" value="1"/>
</dbReference>
<dbReference type="InterPro" id="IPR004291">
    <property type="entry name" value="Transposase_IS66_central"/>
</dbReference>
<feature type="domain" description="Transposase IS66 C-terminal" evidence="2">
    <location>
        <begin position="242"/>
        <end position="278"/>
    </location>
</feature>
<dbReference type="Pfam" id="PF03050">
    <property type="entry name" value="DDE_Tnp_IS66"/>
    <property type="match status" value="1"/>
</dbReference>
<protein>
    <submittedName>
        <fullName evidence="3">IS66 family transposase</fullName>
    </submittedName>
</protein>
<dbReference type="InterPro" id="IPR039552">
    <property type="entry name" value="IS66_C"/>
</dbReference>
<organism evidence="3 4">
    <name type="scientific">Parachitinimonas caeni</name>
    <dbReference type="NCBI Taxonomy" id="3031301"/>
    <lineage>
        <taxon>Bacteria</taxon>
        <taxon>Pseudomonadati</taxon>
        <taxon>Pseudomonadota</taxon>
        <taxon>Betaproteobacteria</taxon>
        <taxon>Neisseriales</taxon>
        <taxon>Chitinibacteraceae</taxon>
        <taxon>Parachitinimonas</taxon>
    </lineage>
</organism>
<name>A0ABT7E428_9NEIS</name>
<reference evidence="3" key="1">
    <citation type="submission" date="2023-03" db="EMBL/GenBank/DDBJ databases">
        <title>Chitinimonas shenzhenensis gen. nov., sp. nov., a novel member of family Burkholderiaceae isolated from activated sludge collected in Shen Zhen, China.</title>
        <authorList>
            <person name="Wang X."/>
        </authorList>
    </citation>
    <scope>NUCLEOTIDE SEQUENCE</scope>
    <source>
        <strain evidence="3">DQS-5</strain>
    </source>
</reference>
<proteinExistence type="predicted"/>